<dbReference type="STRING" id="905079.L1J735"/>
<dbReference type="PaxDb" id="55529-EKX43890"/>
<dbReference type="OMA" id="SGIWRQI"/>
<dbReference type="EMBL" id="JH993007">
    <property type="protein sequence ID" value="EKX43890.1"/>
    <property type="molecule type" value="Genomic_DNA"/>
</dbReference>
<evidence type="ECO:0000256" key="1">
    <source>
        <dbReference type="ARBA" id="ARBA00004374"/>
    </source>
</evidence>
<keyword evidence="9" id="KW-1185">Reference proteome</keyword>
<evidence type="ECO:0000256" key="3">
    <source>
        <dbReference type="ARBA" id="ARBA00022452"/>
    </source>
</evidence>
<dbReference type="OrthoDB" id="1724197at2759"/>
<dbReference type="KEGG" id="gtt:GUITHDRAFT_110008"/>
<accession>L1J735</accession>
<sequence length="447" mass="48519">MEEPLLGKSNGPDRNAMLKLPCKVTGITVSGVRFTSKEFIQRLLQRAQEKTTHGELAEELSRASGRLEQIGIFRAVRCEVDAGQKDDDVVILVDVEEKGRHTVSTGTFVNEGEGNLEVSWTLRNFGISAEQVQSSVACGSSGSNGFRVEFVKPYITDNLSFQASAFENLKRIATPRSVGEKKTGFAMTLGQVEGSSSFTYEISRRSLAGASQDDGWESKDMTSLKSSIMHTFLRDTQDNKESPTRGWLIKNVLEVAGIGGLGCKFWKNEVYAQVHHSPWREKSFLNSITLSLTGRFGVLQTLGGDTSRYFDRFHMGGAWSLRGFKPRSVGPSFGHGYAGTVSVGGEAMAMVDASLSGDLPLPASLSRFTKARFHVFGNVGNNVAVPSGPPVLTKCSQVFRDVRSAVGVGLLIPTPLGRLEINLCLPLRGSQADMDRASFVQIGLVPV</sequence>
<feature type="domain" description="Bacterial surface antigen (D15)" evidence="6">
    <location>
        <begin position="129"/>
        <end position="435"/>
    </location>
</feature>
<dbReference type="Gene3D" id="2.40.160.50">
    <property type="entry name" value="membrane protein fhac: a member of the omp85/tpsb transporter family"/>
    <property type="match status" value="1"/>
</dbReference>
<dbReference type="EnsemblProtists" id="EKX43890">
    <property type="protein sequence ID" value="EKX43890"/>
    <property type="gene ID" value="GUITHDRAFT_110008"/>
</dbReference>
<dbReference type="InterPro" id="IPR000184">
    <property type="entry name" value="Bac_surfAg_D15"/>
</dbReference>
<dbReference type="InterPro" id="IPR039910">
    <property type="entry name" value="D15-like"/>
</dbReference>
<evidence type="ECO:0000256" key="5">
    <source>
        <dbReference type="ARBA" id="ARBA00023136"/>
    </source>
</evidence>
<comment type="similarity">
    <text evidence="2">Belongs to the SAM50/omp85 family.</text>
</comment>
<reference evidence="9" key="2">
    <citation type="submission" date="2012-11" db="EMBL/GenBank/DDBJ databases">
        <authorList>
            <person name="Kuo A."/>
            <person name="Curtis B.A."/>
            <person name="Tanifuji G."/>
            <person name="Burki F."/>
            <person name="Gruber A."/>
            <person name="Irimia M."/>
            <person name="Maruyama S."/>
            <person name="Arias M.C."/>
            <person name="Ball S.G."/>
            <person name="Gile G.H."/>
            <person name="Hirakawa Y."/>
            <person name="Hopkins J.F."/>
            <person name="Rensing S.A."/>
            <person name="Schmutz J."/>
            <person name="Symeonidi A."/>
            <person name="Elias M."/>
            <person name="Eveleigh R.J."/>
            <person name="Herman E.K."/>
            <person name="Klute M.J."/>
            <person name="Nakayama T."/>
            <person name="Obornik M."/>
            <person name="Reyes-Prieto A."/>
            <person name="Armbrust E.V."/>
            <person name="Aves S.J."/>
            <person name="Beiko R.G."/>
            <person name="Coutinho P."/>
            <person name="Dacks J.B."/>
            <person name="Durnford D.G."/>
            <person name="Fast N.M."/>
            <person name="Green B.R."/>
            <person name="Grisdale C."/>
            <person name="Hempe F."/>
            <person name="Henrissat B."/>
            <person name="Hoppner M.P."/>
            <person name="Ishida K.-I."/>
            <person name="Kim E."/>
            <person name="Koreny L."/>
            <person name="Kroth P.G."/>
            <person name="Liu Y."/>
            <person name="Malik S.-B."/>
            <person name="Maier U.G."/>
            <person name="McRose D."/>
            <person name="Mock T."/>
            <person name="Neilson J.A."/>
            <person name="Onodera N.T."/>
            <person name="Poole A.M."/>
            <person name="Pritham E.J."/>
            <person name="Richards T.A."/>
            <person name="Rocap G."/>
            <person name="Roy S.W."/>
            <person name="Sarai C."/>
            <person name="Schaack S."/>
            <person name="Shirato S."/>
            <person name="Slamovits C.H."/>
            <person name="Spencer D.F."/>
            <person name="Suzuki S."/>
            <person name="Worden A.Z."/>
            <person name="Zauner S."/>
            <person name="Barry K."/>
            <person name="Bell C."/>
            <person name="Bharti A.K."/>
            <person name="Crow J.A."/>
            <person name="Grimwood J."/>
            <person name="Kramer R."/>
            <person name="Lindquist E."/>
            <person name="Lucas S."/>
            <person name="Salamov A."/>
            <person name="McFadden G.I."/>
            <person name="Lane C.E."/>
            <person name="Keeling P.J."/>
            <person name="Gray M.W."/>
            <person name="Grigoriev I.V."/>
            <person name="Archibald J.M."/>
        </authorList>
    </citation>
    <scope>NUCLEOTIDE SEQUENCE</scope>
    <source>
        <strain evidence="9">CCMP2712</strain>
    </source>
</reference>
<keyword evidence="4" id="KW-0812">Transmembrane</keyword>
<gene>
    <name evidence="7" type="ORF">GUITHDRAFT_110008</name>
</gene>
<name>L1J735_GUITC</name>
<reference evidence="7 9" key="1">
    <citation type="journal article" date="2012" name="Nature">
        <title>Algal genomes reveal evolutionary mosaicism and the fate of nucleomorphs.</title>
        <authorList>
            <consortium name="DOE Joint Genome Institute"/>
            <person name="Curtis B.A."/>
            <person name="Tanifuji G."/>
            <person name="Burki F."/>
            <person name="Gruber A."/>
            <person name="Irimia M."/>
            <person name="Maruyama S."/>
            <person name="Arias M.C."/>
            <person name="Ball S.G."/>
            <person name="Gile G.H."/>
            <person name="Hirakawa Y."/>
            <person name="Hopkins J.F."/>
            <person name="Kuo A."/>
            <person name="Rensing S.A."/>
            <person name="Schmutz J."/>
            <person name="Symeonidi A."/>
            <person name="Elias M."/>
            <person name="Eveleigh R.J."/>
            <person name="Herman E.K."/>
            <person name="Klute M.J."/>
            <person name="Nakayama T."/>
            <person name="Obornik M."/>
            <person name="Reyes-Prieto A."/>
            <person name="Armbrust E.V."/>
            <person name="Aves S.J."/>
            <person name="Beiko R.G."/>
            <person name="Coutinho P."/>
            <person name="Dacks J.B."/>
            <person name="Durnford D.G."/>
            <person name="Fast N.M."/>
            <person name="Green B.R."/>
            <person name="Grisdale C.J."/>
            <person name="Hempel F."/>
            <person name="Henrissat B."/>
            <person name="Hoppner M.P."/>
            <person name="Ishida K."/>
            <person name="Kim E."/>
            <person name="Koreny L."/>
            <person name="Kroth P.G."/>
            <person name="Liu Y."/>
            <person name="Malik S.B."/>
            <person name="Maier U.G."/>
            <person name="McRose D."/>
            <person name="Mock T."/>
            <person name="Neilson J.A."/>
            <person name="Onodera N.T."/>
            <person name="Poole A.M."/>
            <person name="Pritham E.J."/>
            <person name="Richards T.A."/>
            <person name="Rocap G."/>
            <person name="Roy S.W."/>
            <person name="Sarai C."/>
            <person name="Schaack S."/>
            <person name="Shirato S."/>
            <person name="Slamovits C.H."/>
            <person name="Spencer D.F."/>
            <person name="Suzuki S."/>
            <person name="Worden A.Z."/>
            <person name="Zauner S."/>
            <person name="Barry K."/>
            <person name="Bell C."/>
            <person name="Bharti A.K."/>
            <person name="Crow J.A."/>
            <person name="Grimwood J."/>
            <person name="Kramer R."/>
            <person name="Lindquist E."/>
            <person name="Lucas S."/>
            <person name="Salamov A."/>
            <person name="McFadden G.I."/>
            <person name="Lane C.E."/>
            <person name="Keeling P.J."/>
            <person name="Gray M.W."/>
            <person name="Grigoriev I.V."/>
            <person name="Archibald J.M."/>
        </authorList>
    </citation>
    <scope>NUCLEOTIDE SEQUENCE</scope>
    <source>
        <strain evidence="7 9">CCMP2712</strain>
    </source>
</reference>
<evidence type="ECO:0000313" key="8">
    <source>
        <dbReference type="EnsemblProtists" id="EKX43890"/>
    </source>
</evidence>
<evidence type="ECO:0000313" key="7">
    <source>
        <dbReference type="EMBL" id="EKX43890.1"/>
    </source>
</evidence>
<organism evidence="7">
    <name type="scientific">Guillardia theta (strain CCMP2712)</name>
    <name type="common">Cryptophyte</name>
    <dbReference type="NCBI Taxonomy" id="905079"/>
    <lineage>
        <taxon>Eukaryota</taxon>
        <taxon>Cryptophyceae</taxon>
        <taxon>Pyrenomonadales</taxon>
        <taxon>Geminigeraceae</taxon>
        <taxon>Guillardia</taxon>
    </lineage>
</organism>
<dbReference type="eggNOG" id="KOG2602">
    <property type="taxonomic scope" value="Eukaryota"/>
</dbReference>
<dbReference type="AlphaFoldDB" id="L1J735"/>
<reference evidence="8" key="3">
    <citation type="submission" date="2015-06" db="UniProtKB">
        <authorList>
            <consortium name="EnsemblProtists"/>
        </authorList>
    </citation>
    <scope>IDENTIFICATION</scope>
</reference>
<evidence type="ECO:0000259" key="6">
    <source>
        <dbReference type="Pfam" id="PF01103"/>
    </source>
</evidence>
<keyword evidence="3" id="KW-1134">Transmembrane beta strand</keyword>
<dbReference type="Proteomes" id="UP000011087">
    <property type="component" value="Unassembled WGS sequence"/>
</dbReference>
<evidence type="ECO:0000256" key="2">
    <source>
        <dbReference type="ARBA" id="ARBA00010913"/>
    </source>
</evidence>
<evidence type="ECO:0000313" key="9">
    <source>
        <dbReference type="Proteomes" id="UP000011087"/>
    </source>
</evidence>
<dbReference type="Gene3D" id="3.10.20.310">
    <property type="entry name" value="membrane protein fhac"/>
    <property type="match status" value="1"/>
</dbReference>
<dbReference type="RefSeq" id="XP_005830870.1">
    <property type="nucleotide sequence ID" value="XM_005830813.1"/>
</dbReference>
<keyword evidence="5" id="KW-0472">Membrane</keyword>
<dbReference type="PANTHER" id="PTHR12815">
    <property type="entry name" value="SORTING AND ASSEMBLY MACHINERY SAMM50 PROTEIN FAMILY MEMBER"/>
    <property type="match status" value="1"/>
</dbReference>
<dbReference type="HOGENOM" id="CLU_014798_2_0_1"/>
<proteinExistence type="inferred from homology"/>
<evidence type="ECO:0000256" key="4">
    <source>
        <dbReference type="ARBA" id="ARBA00022692"/>
    </source>
</evidence>
<protein>
    <recommendedName>
        <fullName evidence="6">Bacterial surface antigen (D15) domain-containing protein</fullName>
    </recommendedName>
</protein>
<dbReference type="PANTHER" id="PTHR12815:SF18">
    <property type="entry name" value="SORTING AND ASSEMBLY MACHINERY COMPONENT 50 HOMOLOG"/>
    <property type="match status" value="1"/>
</dbReference>
<dbReference type="GO" id="GO:0005741">
    <property type="term" value="C:mitochondrial outer membrane"/>
    <property type="evidence" value="ECO:0007669"/>
    <property type="project" value="UniProtKB-SubCell"/>
</dbReference>
<dbReference type="GeneID" id="17300563"/>
<comment type="subcellular location">
    <subcellularLocation>
        <location evidence="1">Mitochondrion outer membrane</location>
        <topology evidence="1">Multi-pass membrane protein</topology>
    </subcellularLocation>
</comment>
<dbReference type="Pfam" id="PF01103">
    <property type="entry name" value="Omp85"/>
    <property type="match status" value="1"/>
</dbReference>